<dbReference type="AlphaFoldDB" id="A0A848F6X1"/>
<dbReference type="PIRSF" id="PIRSF005962">
    <property type="entry name" value="Pept_M20D_amidohydro"/>
    <property type="match status" value="1"/>
</dbReference>
<reference evidence="5 6" key="1">
    <citation type="submission" date="2020-04" db="EMBL/GenBank/DDBJ databases">
        <title>Azohydromonas sp. isolated from soil.</title>
        <authorList>
            <person name="Dahal R.H."/>
        </authorList>
    </citation>
    <scope>NUCLEOTIDE SEQUENCE [LARGE SCALE GENOMIC DNA]</scope>
    <source>
        <strain evidence="5 6">G-1-1-14</strain>
    </source>
</reference>
<keyword evidence="6" id="KW-1185">Reference proteome</keyword>
<feature type="binding site" evidence="2">
    <location>
        <position position="181"/>
    </location>
    <ligand>
        <name>Mn(2+)</name>
        <dbReference type="ChEBI" id="CHEBI:29035"/>
        <label>2</label>
    </ligand>
</feature>
<dbReference type="GO" id="GO:0019877">
    <property type="term" value="P:diaminopimelate biosynthetic process"/>
    <property type="evidence" value="ECO:0007669"/>
    <property type="project" value="UniProtKB-ARBA"/>
</dbReference>
<dbReference type="InterPro" id="IPR011650">
    <property type="entry name" value="Peptidase_M20_dimer"/>
</dbReference>
<feature type="binding site" evidence="2">
    <location>
        <position position="218"/>
    </location>
    <ligand>
        <name>Mn(2+)</name>
        <dbReference type="ChEBI" id="CHEBI:29035"/>
        <label>2</label>
    </ligand>
</feature>
<dbReference type="InterPro" id="IPR017439">
    <property type="entry name" value="Amidohydrolase"/>
</dbReference>
<evidence type="ECO:0000256" key="2">
    <source>
        <dbReference type="PIRSR" id="PIRSR005962-1"/>
    </source>
</evidence>
<protein>
    <submittedName>
        <fullName evidence="5">Amidohydrolase</fullName>
    </submittedName>
</protein>
<dbReference type="GO" id="GO:0050118">
    <property type="term" value="F:N-acetyldiaminopimelate deacetylase activity"/>
    <property type="evidence" value="ECO:0007669"/>
    <property type="project" value="UniProtKB-ARBA"/>
</dbReference>
<dbReference type="EMBL" id="JABBFW010000002">
    <property type="protein sequence ID" value="NML14020.1"/>
    <property type="molecule type" value="Genomic_DNA"/>
</dbReference>
<feature type="binding site" evidence="2">
    <location>
        <position position="420"/>
    </location>
    <ligand>
        <name>Mn(2+)</name>
        <dbReference type="ChEBI" id="CHEBI:29035"/>
        <label>2</label>
    </ligand>
</feature>
<keyword evidence="1 5" id="KW-0378">Hydrolase</keyword>
<dbReference type="Gene3D" id="3.40.630.10">
    <property type="entry name" value="Zn peptidases"/>
    <property type="match status" value="1"/>
</dbReference>
<dbReference type="RefSeq" id="WP_169158943.1">
    <property type="nucleotide sequence ID" value="NZ_JABBFW010000002.1"/>
</dbReference>
<accession>A0A848F6X1</accession>
<dbReference type="Proteomes" id="UP000574067">
    <property type="component" value="Unassembled WGS sequence"/>
</dbReference>
<dbReference type="GO" id="GO:0046872">
    <property type="term" value="F:metal ion binding"/>
    <property type="evidence" value="ECO:0007669"/>
    <property type="project" value="UniProtKB-KW"/>
</dbReference>
<keyword evidence="2" id="KW-0464">Manganese</keyword>
<dbReference type="InterPro" id="IPR002933">
    <property type="entry name" value="Peptidase_M20"/>
</dbReference>
<evidence type="ECO:0000313" key="6">
    <source>
        <dbReference type="Proteomes" id="UP000574067"/>
    </source>
</evidence>
<feature type="chain" id="PRO_5032384132" evidence="3">
    <location>
        <begin position="26"/>
        <end position="448"/>
    </location>
</feature>
<sequence>MPRTPWTPRITAALALAALCGGAQAQQAQQAPDPEAAALAARIAAVQPRLVAWRRDIHAHPELSGQEVRTAQLVAEHLRALGLEVKTGVGGHGVVGVLRGALPGKVVALRADMDALPIAENTGLPFASREKGRHGGEMVPVAHACGHDGHTAILMGVAEVLAGMRAQLPGTVKFIFQPAEEGIPDPGGHAAPASWGARAMVEQGVLDGPKVDAIFGLHIAPNLPVGAVGWRSGPLMASADSVRITVKGAQAHGAMPWTGVDPIPVSAQIVTALQTIVSRQLDITREPAVLTIGSIHGGNRENVIPESVEMQGSLRAFDEEMRADAKRRITRTVESVAAAGGAQASVSFGPTNYAVTANPAPLSESAAQSLRRATGGKVVTLPKISASEDFSEFQRVVPGFFFILGALPEGKTPATVSPNHAPGFDFNEQALPVGVRTLVTLALDHLAR</sequence>
<feature type="binding site" evidence="2">
    <location>
        <position position="145"/>
    </location>
    <ligand>
        <name>Mn(2+)</name>
        <dbReference type="ChEBI" id="CHEBI:29035"/>
        <label>2</label>
    </ligand>
</feature>
<evidence type="ECO:0000256" key="1">
    <source>
        <dbReference type="ARBA" id="ARBA00022801"/>
    </source>
</evidence>
<dbReference type="Pfam" id="PF01546">
    <property type="entry name" value="Peptidase_M20"/>
    <property type="match status" value="1"/>
</dbReference>
<dbReference type="SUPFAM" id="SSF53187">
    <property type="entry name" value="Zn-dependent exopeptidases"/>
    <property type="match status" value="1"/>
</dbReference>
<dbReference type="PANTHER" id="PTHR11014:SF63">
    <property type="entry name" value="METALLOPEPTIDASE, PUTATIVE (AFU_ORTHOLOGUE AFUA_6G09600)-RELATED"/>
    <property type="match status" value="1"/>
</dbReference>
<organism evidence="5 6">
    <name type="scientific">Azohydromonas caseinilytica</name>
    <dbReference type="NCBI Taxonomy" id="2728836"/>
    <lineage>
        <taxon>Bacteria</taxon>
        <taxon>Pseudomonadati</taxon>
        <taxon>Pseudomonadota</taxon>
        <taxon>Betaproteobacteria</taxon>
        <taxon>Burkholderiales</taxon>
        <taxon>Sphaerotilaceae</taxon>
        <taxon>Azohydromonas</taxon>
    </lineage>
</organism>
<name>A0A848F6X1_9BURK</name>
<dbReference type="PANTHER" id="PTHR11014">
    <property type="entry name" value="PEPTIDASE M20 FAMILY MEMBER"/>
    <property type="match status" value="1"/>
</dbReference>
<dbReference type="InterPro" id="IPR036264">
    <property type="entry name" value="Bact_exopeptidase_dim_dom"/>
</dbReference>
<dbReference type="FunFam" id="3.30.70.360:FF:000001">
    <property type="entry name" value="N-acetyldiaminopimelate deacetylase"/>
    <property type="match status" value="1"/>
</dbReference>
<gene>
    <name evidence="5" type="ORF">HHL10_03365</name>
</gene>
<dbReference type="Gene3D" id="3.30.70.360">
    <property type="match status" value="1"/>
</dbReference>
<dbReference type="Pfam" id="PF07687">
    <property type="entry name" value="M20_dimer"/>
    <property type="match status" value="1"/>
</dbReference>
<feature type="domain" description="Peptidase M20 dimerisation" evidence="4">
    <location>
        <begin position="241"/>
        <end position="338"/>
    </location>
</feature>
<evidence type="ECO:0000256" key="3">
    <source>
        <dbReference type="SAM" id="SignalP"/>
    </source>
</evidence>
<comment type="caution">
    <text evidence="5">The sequence shown here is derived from an EMBL/GenBank/DDBJ whole genome shotgun (WGS) entry which is preliminary data.</text>
</comment>
<feature type="binding site" evidence="2">
    <location>
        <position position="147"/>
    </location>
    <ligand>
        <name>Mn(2+)</name>
        <dbReference type="ChEBI" id="CHEBI:29035"/>
        <label>2</label>
    </ligand>
</feature>
<feature type="signal peptide" evidence="3">
    <location>
        <begin position="1"/>
        <end position="25"/>
    </location>
</feature>
<evidence type="ECO:0000313" key="5">
    <source>
        <dbReference type="EMBL" id="NML14020.1"/>
    </source>
</evidence>
<keyword evidence="3" id="KW-0732">Signal</keyword>
<dbReference type="SUPFAM" id="SSF55031">
    <property type="entry name" value="Bacterial exopeptidase dimerisation domain"/>
    <property type="match status" value="1"/>
</dbReference>
<proteinExistence type="predicted"/>
<evidence type="ECO:0000259" key="4">
    <source>
        <dbReference type="Pfam" id="PF07687"/>
    </source>
</evidence>
<dbReference type="NCBIfam" id="TIGR01891">
    <property type="entry name" value="amidohydrolases"/>
    <property type="match status" value="1"/>
</dbReference>
<comment type="cofactor">
    <cofactor evidence="2">
        <name>Mn(2+)</name>
        <dbReference type="ChEBI" id="CHEBI:29035"/>
    </cofactor>
    <text evidence="2">The Mn(2+) ion enhances activity.</text>
</comment>
<keyword evidence="2" id="KW-0479">Metal-binding</keyword>